<evidence type="ECO:0000313" key="2">
    <source>
        <dbReference type="EMBL" id="TFK40684.1"/>
    </source>
</evidence>
<feature type="region of interest" description="Disordered" evidence="1">
    <location>
        <begin position="93"/>
        <end position="137"/>
    </location>
</feature>
<dbReference type="OrthoDB" id="3065131at2759"/>
<accession>A0A5C3M5I3</accession>
<name>A0A5C3M5I3_9AGAR</name>
<proteinExistence type="predicted"/>
<keyword evidence="3" id="KW-1185">Reference proteome</keyword>
<evidence type="ECO:0000256" key="1">
    <source>
        <dbReference type="SAM" id="MobiDB-lite"/>
    </source>
</evidence>
<gene>
    <name evidence="2" type="ORF">BDQ12DRAFT_679854</name>
</gene>
<organism evidence="2 3">
    <name type="scientific">Crucibulum laeve</name>
    <dbReference type="NCBI Taxonomy" id="68775"/>
    <lineage>
        <taxon>Eukaryota</taxon>
        <taxon>Fungi</taxon>
        <taxon>Dikarya</taxon>
        <taxon>Basidiomycota</taxon>
        <taxon>Agaricomycotina</taxon>
        <taxon>Agaricomycetes</taxon>
        <taxon>Agaricomycetidae</taxon>
        <taxon>Agaricales</taxon>
        <taxon>Agaricineae</taxon>
        <taxon>Nidulariaceae</taxon>
        <taxon>Crucibulum</taxon>
    </lineage>
</organism>
<dbReference type="Proteomes" id="UP000308652">
    <property type="component" value="Unassembled WGS sequence"/>
</dbReference>
<dbReference type="AlphaFoldDB" id="A0A5C3M5I3"/>
<protein>
    <submittedName>
        <fullName evidence="2">Uncharacterized protein</fullName>
    </submittedName>
</protein>
<dbReference type="EMBL" id="ML213596">
    <property type="protein sequence ID" value="TFK40684.1"/>
    <property type="molecule type" value="Genomic_DNA"/>
</dbReference>
<sequence>MASAKTRPKSDLQKCGSPLLRIAPLRTHSFLHKISRLFRAYVLSNAIQGETNSMSHSRRPSYFTVIAETFTLMLNTPLVDPESSTRPADILLQELPITRTRGSSESTSVRSGLSTPRGSVDSLYSSSSSGSGFSTKS</sequence>
<reference evidence="2 3" key="1">
    <citation type="journal article" date="2019" name="Nat. Ecol. Evol.">
        <title>Megaphylogeny resolves global patterns of mushroom evolution.</title>
        <authorList>
            <person name="Varga T."/>
            <person name="Krizsan K."/>
            <person name="Foldi C."/>
            <person name="Dima B."/>
            <person name="Sanchez-Garcia M."/>
            <person name="Sanchez-Ramirez S."/>
            <person name="Szollosi G.J."/>
            <person name="Szarkandi J.G."/>
            <person name="Papp V."/>
            <person name="Albert L."/>
            <person name="Andreopoulos W."/>
            <person name="Angelini C."/>
            <person name="Antonin V."/>
            <person name="Barry K.W."/>
            <person name="Bougher N.L."/>
            <person name="Buchanan P."/>
            <person name="Buyck B."/>
            <person name="Bense V."/>
            <person name="Catcheside P."/>
            <person name="Chovatia M."/>
            <person name="Cooper J."/>
            <person name="Damon W."/>
            <person name="Desjardin D."/>
            <person name="Finy P."/>
            <person name="Geml J."/>
            <person name="Haridas S."/>
            <person name="Hughes K."/>
            <person name="Justo A."/>
            <person name="Karasinski D."/>
            <person name="Kautmanova I."/>
            <person name="Kiss B."/>
            <person name="Kocsube S."/>
            <person name="Kotiranta H."/>
            <person name="LaButti K.M."/>
            <person name="Lechner B.E."/>
            <person name="Liimatainen K."/>
            <person name="Lipzen A."/>
            <person name="Lukacs Z."/>
            <person name="Mihaltcheva S."/>
            <person name="Morgado L.N."/>
            <person name="Niskanen T."/>
            <person name="Noordeloos M.E."/>
            <person name="Ohm R.A."/>
            <person name="Ortiz-Santana B."/>
            <person name="Ovrebo C."/>
            <person name="Racz N."/>
            <person name="Riley R."/>
            <person name="Savchenko A."/>
            <person name="Shiryaev A."/>
            <person name="Soop K."/>
            <person name="Spirin V."/>
            <person name="Szebenyi C."/>
            <person name="Tomsovsky M."/>
            <person name="Tulloss R.E."/>
            <person name="Uehling J."/>
            <person name="Grigoriev I.V."/>
            <person name="Vagvolgyi C."/>
            <person name="Papp T."/>
            <person name="Martin F.M."/>
            <person name="Miettinen O."/>
            <person name="Hibbett D.S."/>
            <person name="Nagy L.G."/>
        </authorList>
    </citation>
    <scope>NUCLEOTIDE SEQUENCE [LARGE SCALE GENOMIC DNA]</scope>
    <source>
        <strain evidence="2 3">CBS 166.37</strain>
    </source>
</reference>
<feature type="compositionally biased region" description="Polar residues" evidence="1">
    <location>
        <begin position="100"/>
        <end position="117"/>
    </location>
</feature>
<evidence type="ECO:0000313" key="3">
    <source>
        <dbReference type="Proteomes" id="UP000308652"/>
    </source>
</evidence>
<feature type="compositionally biased region" description="Low complexity" evidence="1">
    <location>
        <begin position="118"/>
        <end position="137"/>
    </location>
</feature>